<dbReference type="InterPro" id="IPR004360">
    <property type="entry name" value="Glyas_Fos-R_dOase_dom"/>
</dbReference>
<evidence type="ECO:0000313" key="4">
    <source>
        <dbReference type="Proteomes" id="UP001597097"/>
    </source>
</evidence>
<reference evidence="4" key="1">
    <citation type="journal article" date="2019" name="Int. J. Syst. Evol. Microbiol.">
        <title>The Global Catalogue of Microorganisms (GCM) 10K type strain sequencing project: providing services to taxonomists for standard genome sequencing and annotation.</title>
        <authorList>
            <consortium name="The Broad Institute Genomics Platform"/>
            <consortium name="The Broad Institute Genome Sequencing Center for Infectious Disease"/>
            <person name="Wu L."/>
            <person name="Ma J."/>
        </authorList>
    </citation>
    <scope>NUCLEOTIDE SEQUENCE [LARGE SCALE GENOMIC DNA]</scope>
    <source>
        <strain evidence="4">CGMCC 1.15399</strain>
    </source>
</reference>
<dbReference type="PANTHER" id="PTHR30204:SF97">
    <property type="entry name" value="MERR FAMILY REGULATORY PROTEIN"/>
    <property type="match status" value="1"/>
</dbReference>
<evidence type="ECO:0000313" key="3">
    <source>
        <dbReference type="EMBL" id="MFD1537433.1"/>
    </source>
</evidence>
<dbReference type="InterPro" id="IPR047057">
    <property type="entry name" value="MerR_fam"/>
</dbReference>
<proteinExistence type="predicted"/>
<comment type="caution">
    <text evidence="3">The sequence shown here is derived from an EMBL/GenBank/DDBJ whole genome shotgun (WGS) entry which is preliminary data.</text>
</comment>
<feature type="domain" description="HTH merR-type" evidence="1">
    <location>
        <begin position="6"/>
        <end position="76"/>
    </location>
</feature>
<name>A0ABW4G5C7_9ACTN</name>
<dbReference type="EMBL" id="JBHUCM010000010">
    <property type="protein sequence ID" value="MFD1537433.1"/>
    <property type="molecule type" value="Genomic_DNA"/>
</dbReference>
<evidence type="ECO:0000259" key="2">
    <source>
        <dbReference type="PROSITE" id="PS51819"/>
    </source>
</evidence>
<dbReference type="PROSITE" id="PS51819">
    <property type="entry name" value="VOC"/>
    <property type="match status" value="1"/>
</dbReference>
<dbReference type="InterPro" id="IPR000551">
    <property type="entry name" value="MerR-type_HTH_dom"/>
</dbReference>
<evidence type="ECO:0000259" key="1">
    <source>
        <dbReference type="PROSITE" id="PS50937"/>
    </source>
</evidence>
<accession>A0ABW4G5C7</accession>
<dbReference type="Proteomes" id="UP001597097">
    <property type="component" value="Unassembled WGS sequence"/>
</dbReference>
<organism evidence="3 4">
    <name type="scientific">Nonomuraea guangzhouensis</name>
    <dbReference type="NCBI Taxonomy" id="1291555"/>
    <lineage>
        <taxon>Bacteria</taxon>
        <taxon>Bacillati</taxon>
        <taxon>Actinomycetota</taxon>
        <taxon>Actinomycetes</taxon>
        <taxon>Streptosporangiales</taxon>
        <taxon>Streptosporangiaceae</taxon>
        <taxon>Nonomuraea</taxon>
    </lineage>
</organism>
<dbReference type="InterPro" id="IPR037523">
    <property type="entry name" value="VOC_core"/>
</dbReference>
<dbReference type="PROSITE" id="PS50937">
    <property type="entry name" value="HTH_MERR_2"/>
    <property type="match status" value="1"/>
</dbReference>
<gene>
    <name evidence="3" type="ORF">ACFSJ0_10340</name>
</gene>
<dbReference type="Pfam" id="PF13411">
    <property type="entry name" value="MerR_1"/>
    <property type="match status" value="1"/>
</dbReference>
<dbReference type="PROSITE" id="PS00552">
    <property type="entry name" value="HTH_MERR_1"/>
    <property type="match status" value="1"/>
</dbReference>
<dbReference type="RefSeq" id="WP_219534741.1">
    <property type="nucleotide sequence ID" value="NZ_JAHKRM010000023.1"/>
</dbReference>
<keyword evidence="4" id="KW-1185">Reference proteome</keyword>
<dbReference type="PANTHER" id="PTHR30204">
    <property type="entry name" value="REDOX-CYCLING DRUG-SENSING TRANSCRIPTIONAL ACTIVATOR SOXR"/>
    <property type="match status" value="1"/>
</dbReference>
<protein>
    <submittedName>
        <fullName evidence="3">VOC family protein</fullName>
    </submittedName>
</protein>
<feature type="domain" description="VOC" evidence="2">
    <location>
        <begin position="124"/>
        <end position="241"/>
    </location>
</feature>
<dbReference type="SMART" id="SM00422">
    <property type="entry name" value="HTH_MERR"/>
    <property type="match status" value="1"/>
</dbReference>
<dbReference type="Pfam" id="PF00903">
    <property type="entry name" value="Glyoxalase"/>
    <property type="match status" value="1"/>
</dbReference>
<sequence length="241" mass="26835">MSSDNLLGIGVFALVSGLSIHALRHYDELGLLRPAVVDPVTGYRRYRPEQVRQARLICALRRVDVPIDSVRIVTDDPDGESLRTVLQQHRVRLVDRAQVLSRMVRVVDHYIEHGVAMPDLKTPRIVQVTINVADLAESITFYRAAFDAVFNEEISSFQFGAWPSEEFFLLTVAHEATEHGEHDGPAGVSRFGLLVEDVDAAHRRAVDAGAIEVHPPVDKPWKPRSSCVADPSGNRIDLYQG</sequence>